<evidence type="ECO:0000313" key="2">
    <source>
        <dbReference type="Proteomes" id="UP000315636"/>
    </source>
</evidence>
<dbReference type="PANTHER" id="PTHR43434:SF1">
    <property type="entry name" value="PHOSPHOGLYCOLATE PHOSPHATASE"/>
    <property type="match status" value="1"/>
</dbReference>
<name>A0A521EQZ9_9BACL</name>
<dbReference type="GO" id="GO:0006281">
    <property type="term" value="P:DNA repair"/>
    <property type="evidence" value="ECO:0007669"/>
    <property type="project" value="TreeGrafter"/>
</dbReference>
<dbReference type="Proteomes" id="UP000315636">
    <property type="component" value="Unassembled WGS sequence"/>
</dbReference>
<dbReference type="InterPro" id="IPR023214">
    <property type="entry name" value="HAD_sf"/>
</dbReference>
<dbReference type="InterPro" id="IPR036412">
    <property type="entry name" value="HAD-like_sf"/>
</dbReference>
<dbReference type="Gene3D" id="3.40.50.1000">
    <property type="entry name" value="HAD superfamily/HAD-like"/>
    <property type="match status" value="1"/>
</dbReference>
<dbReference type="InterPro" id="IPR050155">
    <property type="entry name" value="HAD-like_hydrolase_sf"/>
</dbReference>
<keyword evidence="2" id="KW-1185">Reference proteome</keyword>
<proteinExistence type="predicted"/>
<protein>
    <submittedName>
        <fullName evidence="1">Phosphoglycolate phosphatase, HAD superfamily</fullName>
    </submittedName>
</protein>
<dbReference type="PANTHER" id="PTHR43434">
    <property type="entry name" value="PHOSPHOGLYCOLATE PHOSPHATASE"/>
    <property type="match status" value="1"/>
</dbReference>
<dbReference type="SUPFAM" id="SSF56784">
    <property type="entry name" value="HAD-like"/>
    <property type="match status" value="1"/>
</dbReference>
<organism evidence="1 2">
    <name type="scientific">Melghirimyces algeriensis</name>
    <dbReference type="NCBI Taxonomy" id="910412"/>
    <lineage>
        <taxon>Bacteria</taxon>
        <taxon>Bacillati</taxon>
        <taxon>Bacillota</taxon>
        <taxon>Bacilli</taxon>
        <taxon>Bacillales</taxon>
        <taxon>Thermoactinomycetaceae</taxon>
        <taxon>Melghirimyces</taxon>
    </lineage>
</organism>
<dbReference type="Pfam" id="PF13242">
    <property type="entry name" value="Hydrolase_like"/>
    <property type="match status" value="1"/>
</dbReference>
<gene>
    <name evidence="1" type="ORF">SAMN06264849_11061</name>
</gene>
<dbReference type="SFLD" id="SFLDG01129">
    <property type="entry name" value="C1.5:_HAD__Beta-PGM__Phosphata"/>
    <property type="match status" value="1"/>
</dbReference>
<reference evidence="1 2" key="1">
    <citation type="submission" date="2017-05" db="EMBL/GenBank/DDBJ databases">
        <authorList>
            <person name="Varghese N."/>
            <person name="Submissions S."/>
        </authorList>
    </citation>
    <scope>NUCLEOTIDE SEQUENCE [LARGE SCALE GENOMIC DNA]</scope>
    <source>
        <strain evidence="1 2">DSM 45474</strain>
    </source>
</reference>
<evidence type="ECO:0000313" key="1">
    <source>
        <dbReference type="EMBL" id="SMO86325.1"/>
    </source>
</evidence>
<accession>A0A521EQZ9</accession>
<dbReference type="EMBL" id="FXTI01000010">
    <property type="protein sequence ID" value="SMO86325.1"/>
    <property type="molecule type" value="Genomic_DNA"/>
</dbReference>
<dbReference type="SFLD" id="SFLDS00003">
    <property type="entry name" value="Haloacid_Dehalogenase"/>
    <property type="match status" value="1"/>
</dbReference>
<dbReference type="GO" id="GO:0008967">
    <property type="term" value="F:phosphoglycolate phosphatase activity"/>
    <property type="evidence" value="ECO:0007669"/>
    <property type="project" value="TreeGrafter"/>
</dbReference>
<sequence>MYEMILFDVDGVLLSEKRCFDTTCLSVWELLYSPYALGIAGEDFHPTPDEETINRIRQDILDEERILNWLKSRGVNSNWDMAALLFSFQLQELLKQLMEKQPDYVTAVLRKPLNRDAIQRIGKIVREEELAFDPDYGKVIEVVNDESVDRLDLLSRINQLAEEWSGVKTQVFSHGSALWNLCRDVYQEWYLGKDQYKKQENKTPVYPEKAGFLEQEIPLAEPKEIRSMLDQLIRRGIELGVGTGRPDLETKVPLASLGLLEAFDSNRIVTASDVVRAEEIYPDHAPLGKPHPFTYVKAFFGRKTSDTRSVAVRFPLSGAKRVLIVGDSVADLLAAQRMGCHFAAVLTGPSGQKARDTFEEMQADYILDHVLDLLPLIERLETESRKKQVTEPTEID</sequence>
<dbReference type="AlphaFoldDB" id="A0A521EQZ9"/>